<dbReference type="EMBL" id="JAAKZV010000353">
    <property type="protein sequence ID" value="NGN69855.1"/>
    <property type="molecule type" value="Genomic_DNA"/>
</dbReference>
<protein>
    <recommendedName>
        <fullName evidence="4">Teichoic acid biosynthesis protein C</fullName>
    </recommendedName>
</protein>
<name>A0A6G4UC96_9ACTN</name>
<accession>A0A6G4UC96</accession>
<proteinExistence type="predicted"/>
<evidence type="ECO:0000313" key="3">
    <source>
        <dbReference type="Proteomes" id="UP000481583"/>
    </source>
</evidence>
<feature type="region of interest" description="Disordered" evidence="1">
    <location>
        <begin position="137"/>
        <end position="174"/>
    </location>
</feature>
<dbReference type="AlphaFoldDB" id="A0A6G4UC96"/>
<organism evidence="2 3">
    <name type="scientific">Streptomyces coryli</name>
    <dbReference type="NCBI Taxonomy" id="1128680"/>
    <lineage>
        <taxon>Bacteria</taxon>
        <taxon>Bacillati</taxon>
        <taxon>Actinomycetota</taxon>
        <taxon>Actinomycetes</taxon>
        <taxon>Kitasatosporales</taxon>
        <taxon>Streptomycetaceae</taxon>
        <taxon>Streptomyces</taxon>
    </lineage>
</organism>
<keyword evidence="3" id="KW-1185">Reference proteome</keyword>
<reference evidence="2 3" key="1">
    <citation type="submission" date="2020-02" db="EMBL/GenBank/DDBJ databases">
        <title>Whole-genome analyses of novel actinobacteria.</title>
        <authorList>
            <person name="Sahin N."/>
        </authorList>
    </citation>
    <scope>NUCLEOTIDE SEQUENCE [LARGE SCALE GENOMIC DNA]</scope>
    <source>
        <strain evidence="2 3">A7024</strain>
    </source>
</reference>
<evidence type="ECO:0000313" key="2">
    <source>
        <dbReference type="EMBL" id="NGN69855.1"/>
    </source>
</evidence>
<evidence type="ECO:0000256" key="1">
    <source>
        <dbReference type="SAM" id="MobiDB-lite"/>
    </source>
</evidence>
<sequence length="328" mass="35449">MALPTTKAFDLADPSDPVFMHKSAWCATVMQCAGYDHLNKHWYVAQVMHNPGDGVPYATRLAEGDIAVTKLSADGGTKLARMYLRGFGHGAQIGVEPTAAGKAPYIWIEYDAKTNSDGVGFGQKTCRIKYAGPAAADPPRSFHWDDPEDRTAMDFKDRTPDPTKLPGTGALTSPRPVVDIHHRRVLIRYDRDGSQQAAVYGLDNAIAAPLGTPVHHRAGLYKPPVAQGFCLYGSFMYIYEGTAYQNGGPSNPDDTGSTYITRLDLNTGATTKALTRALKSLTFREPEGMNIMLVPATGGGYTPRLTFGFASGATGDRRVNIAYKDALV</sequence>
<dbReference type="Proteomes" id="UP000481583">
    <property type="component" value="Unassembled WGS sequence"/>
</dbReference>
<gene>
    <name evidence="2" type="ORF">G5C51_38955</name>
</gene>
<comment type="caution">
    <text evidence="2">The sequence shown here is derived from an EMBL/GenBank/DDBJ whole genome shotgun (WGS) entry which is preliminary data.</text>
</comment>
<evidence type="ECO:0008006" key="4">
    <source>
        <dbReference type="Google" id="ProtNLM"/>
    </source>
</evidence>
<dbReference type="RefSeq" id="WP_165245150.1">
    <property type="nucleotide sequence ID" value="NZ_JAAKZV010000353.1"/>
</dbReference>
<feature type="compositionally biased region" description="Basic and acidic residues" evidence="1">
    <location>
        <begin position="140"/>
        <end position="161"/>
    </location>
</feature>